<reference evidence="1 2" key="1">
    <citation type="journal article" date="2010" name="Stand. Genomic Sci.">
        <title>Complete genome sequence of Spirosoma linguale type strain (1).</title>
        <authorList>
            <person name="Lail K."/>
            <person name="Sikorski J."/>
            <person name="Saunders E."/>
            <person name="Lapidus A."/>
            <person name="Glavina Del Rio T."/>
            <person name="Copeland A."/>
            <person name="Tice H."/>
            <person name="Cheng J.-F."/>
            <person name="Lucas S."/>
            <person name="Nolan M."/>
            <person name="Bruce D."/>
            <person name="Goodwin L."/>
            <person name="Pitluck S."/>
            <person name="Ivanova N."/>
            <person name="Mavromatis K."/>
            <person name="Ovchinnikova G."/>
            <person name="Pati A."/>
            <person name="Chen A."/>
            <person name="Palaniappan K."/>
            <person name="Land M."/>
            <person name="Hauser L."/>
            <person name="Chang Y.-J."/>
            <person name="Jeffries C.D."/>
            <person name="Chain P."/>
            <person name="Brettin T."/>
            <person name="Detter J.C."/>
            <person name="Schuetze A."/>
            <person name="Rohde M."/>
            <person name="Tindall B.J."/>
            <person name="Goeker M."/>
            <person name="Bristow J."/>
            <person name="Eisen J.A."/>
            <person name="Markowitz V."/>
            <person name="Hugenholtz P."/>
            <person name="Kyrpides N.C."/>
            <person name="Klenk H.-P."/>
            <person name="Chen F."/>
        </authorList>
    </citation>
    <scope>NUCLEOTIDE SEQUENCE [LARGE SCALE GENOMIC DNA]</scope>
    <source>
        <strain evidence="2">ATCC 33905 / DSM 74 / LMG 10896 / Claus 1</strain>
    </source>
</reference>
<dbReference type="AlphaFoldDB" id="D2QHD9"/>
<name>D2QHD9_SPILD</name>
<dbReference type="Proteomes" id="UP000002028">
    <property type="component" value="Chromosome"/>
</dbReference>
<dbReference type="EMBL" id="CP001769">
    <property type="protein sequence ID" value="ADB38599.1"/>
    <property type="molecule type" value="Genomic_DNA"/>
</dbReference>
<organism evidence="1 2">
    <name type="scientific">Spirosoma linguale (strain ATCC 33905 / DSM 74 / LMG 10896 / Claus 1)</name>
    <dbReference type="NCBI Taxonomy" id="504472"/>
    <lineage>
        <taxon>Bacteria</taxon>
        <taxon>Pseudomonadati</taxon>
        <taxon>Bacteroidota</taxon>
        <taxon>Cytophagia</taxon>
        <taxon>Cytophagales</taxon>
        <taxon>Cytophagaceae</taxon>
        <taxon>Spirosoma</taxon>
    </lineage>
</organism>
<dbReference type="RefSeq" id="WP_012927134.1">
    <property type="nucleotide sequence ID" value="NC_013730.1"/>
</dbReference>
<dbReference type="STRING" id="504472.Slin_2581"/>
<dbReference type="eggNOG" id="COG1442">
    <property type="taxonomic scope" value="Bacteria"/>
</dbReference>
<dbReference type="HOGENOM" id="CLU_054561_0_0_10"/>
<evidence type="ECO:0000313" key="1">
    <source>
        <dbReference type="EMBL" id="ADB38599.1"/>
    </source>
</evidence>
<protein>
    <submittedName>
        <fullName evidence="1">Uncharacterized protein</fullName>
    </submittedName>
</protein>
<proteinExistence type="predicted"/>
<gene>
    <name evidence="1" type="ordered locus">Slin_2581</name>
</gene>
<dbReference type="KEGG" id="sli:Slin_2581"/>
<evidence type="ECO:0000313" key="2">
    <source>
        <dbReference type="Proteomes" id="UP000002028"/>
    </source>
</evidence>
<keyword evidence="2" id="KW-1185">Reference proteome</keyword>
<sequence>MLLTICTLSQLPQAIALGDSFVRHSGSSTSIPPVILGLVDDAARLPAGFVSPYPLLPVSELVVSAPLAELSALYTPTEFAAACKPAFITEVFRRYPDVDKLLYADPNVCFMGPLSTIWQQLEESTALLTPFITRNPADSHWPDEKFFQNIGLYSSDFLGFRRSAETDRLLAWWTDRVQQRAFINYCEGLCLDQIWLMHVPVFFKHVRIVKNPGWHVALWNLPERSLHQTENGWQVTGPEGQNQPLLFMNVKGWLYPDQGFFPHQNRIRLSDRPELGSLLDTYRQTLPPSSALRGKSIKPAYGQQPEAVVLRGWRYSAVQSFRSITRFIDQFSLPD</sequence>
<accession>D2QHD9</accession>